<dbReference type="Gene3D" id="3.40.710.10">
    <property type="entry name" value="DD-peptidase/beta-lactamase superfamily"/>
    <property type="match status" value="1"/>
</dbReference>
<keyword evidence="1" id="KW-1185">Reference proteome</keyword>
<proteinExistence type="predicted"/>
<dbReference type="AlphaFoldDB" id="A0A915DVT2"/>
<name>A0A915DVT2_9BILA</name>
<evidence type="ECO:0000313" key="2">
    <source>
        <dbReference type="WBParaSite" id="jg2330"/>
    </source>
</evidence>
<organism evidence="1 2">
    <name type="scientific">Ditylenchus dipsaci</name>
    <dbReference type="NCBI Taxonomy" id="166011"/>
    <lineage>
        <taxon>Eukaryota</taxon>
        <taxon>Metazoa</taxon>
        <taxon>Ecdysozoa</taxon>
        <taxon>Nematoda</taxon>
        <taxon>Chromadorea</taxon>
        <taxon>Rhabditida</taxon>
        <taxon>Tylenchina</taxon>
        <taxon>Tylenchomorpha</taxon>
        <taxon>Sphaerularioidea</taxon>
        <taxon>Anguinidae</taxon>
        <taxon>Anguininae</taxon>
        <taxon>Ditylenchus</taxon>
    </lineage>
</organism>
<dbReference type="WBParaSite" id="jg2330">
    <property type="protein sequence ID" value="jg2330"/>
    <property type="gene ID" value="jg2330"/>
</dbReference>
<protein>
    <submittedName>
        <fullName evidence="2">Beta-lactamase-related domain-containing protein</fullName>
    </submittedName>
</protein>
<sequence>MVIASISAPLIAVWKSVFGKPRPNTSLPVNGFTTEEYSQIRQHFKTLLDDDREGMALAVYVDNQLVVDLWGGMLTEVPIDYGLQTP</sequence>
<reference evidence="2" key="1">
    <citation type="submission" date="2022-11" db="UniProtKB">
        <authorList>
            <consortium name="WormBaseParasite"/>
        </authorList>
    </citation>
    <scope>IDENTIFICATION</scope>
</reference>
<accession>A0A915DVT2</accession>
<dbReference type="Proteomes" id="UP000887574">
    <property type="component" value="Unplaced"/>
</dbReference>
<evidence type="ECO:0000313" key="1">
    <source>
        <dbReference type="Proteomes" id="UP000887574"/>
    </source>
</evidence>
<dbReference type="InterPro" id="IPR012338">
    <property type="entry name" value="Beta-lactam/transpept-like"/>
</dbReference>